<dbReference type="Pfam" id="PF20146">
    <property type="entry name" value="NRF"/>
    <property type="match status" value="1"/>
</dbReference>
<feature type="transmembrane region" description="Helical" evidence="2">
    <location>
        <begin position="992"/>
        <end position="1012"/>
    </location>
</feature>
<feature type="transmembrane region" description="Helical" evidence="2">
    <location>
        <begin position="1138"/>
        <end position="1156"/>
    </location>
</feature>
<feature type="compositionally biased region" description="Basic and acidic residues" evidence="1">
    <location>
        <begin position="363"/>
        <end position="424"/>
    </location>
</feature>
<reference evidence="4 5" key="1">
    <citation type="submission" date="2015-04" db="EMBL/GenBank/DDBJ databases">
        <title>Lasius niger genome sequencing.</title>
        <authorList>
            <person name="Konorov E.A."/>
            <person name="Nikitin M.A."/>
            <person name="Kirill M.V."/>
            <person name="Chang P."/>
        </authorList>
    </citation>
    <scope>NUCLEOTIDE SEQUENCE [LARGE SCALE GENOMIC DNA]</scope>
    <source>
        <tissue evidence="4">Whole</tissue>
    </source>
</reference>
<dbReference type="Proteomes" id="UP000036403">
    <property type="component" value="Unassembled WGS sequence"/>
</dbReference>
<feature type="transmembrane region" description="Helical" evidence="2">
    <location>
        <begin position="849"/>
        <end position="873"/>
    </location>
</feature>
<feature type="compositionally biased region" description="Basic and acidic residues" evidence="1">
    <location>
        <begin position="64"/>
        <end position="80"/>
    </location>
</feature>
<protein>
    <submittedName>
        <fullName evidence="4">Nose resistant to fluoxetine protein 6</fullName>
    </submittedName>
</protein>
<feature type="compositionally biased region" description="Basic and acidic residues" evidence="1">
    <location>
        <begin position="450"/>
        <end position="465"/>
    </location>
</feature>
<keyword evidence="2" id="KW-0472">Membrane</keyword>
<feature type="compositionally biased region" description="Basic and acidic residues" evidence="1">
    <location>
        <begin position="90"/>
        <end position="103"/>
    </location>
</feature>
<accession>A0A0J7KLE6</accession>
<keyword evidence="2" id="KW-0812">Transmembrane</keyword>
<sequence length="1819" mass="207370">MAIALPGKCVALLGLVVLLYATCYGFRIRDITPQTPHSVVCVPAHDRVCPDKTATTEKPVLARKWHESTTSRVAGDRKPPAESTSGVGTERIRTTERSRDKGAIRLIPKSSRTESVDDDEDTVVEVEKEMEEDEGSMEDFEKDWMDKTDEDDEGEERESESEQSDQDAESKEKKLKKTIIREDDDNESEDDDDDNDVDDDDDDDVDDDEDDKKILKKNLKIRMEETKTQVKTKSIKHSKSKVDNDEEEEDDDDDEEEEEEEEEKAIAKADRRKVIEPFKKQVDVQYKKQNKIQVLQSDEDKDDKDKDGNKDDIRETVPSSRKLEKVRFADKDKTNILLSKRDVEKLKREDERPTNVTKPAVESVKKTTESTKKLESIESTRKPVESAKRSIEVTQRSVEDARKLSENTKKVESVKATPEPKAEVSKTATKVIDERSKARVKPETSTPAPRIKEQAKQPEKADVKKVTAKVTSKPSKEVSQVKKQETKPTTREHTDASVILSELNDAILRVPTFVPNFTNVENLECQQHGKIFLRQLRGYKLWALQMLDSSAKIPSGLLRGNVNQLGDYDQCLGVLAYVKIDERPLKIQGKYCLATVDMQASHPDMRLPVNLLQGRALIRASMHDPGHFIPKFTTVNWALCLPAACSAKDAERALESALEDYNETIGIRFTVDVDPNMCYVKQKSQAYSKETIGVLYFYATIVCLVIVATVRDYFVETQGKVYENILIQQRDFNTRVSFAGNYSERIIMSFSLRRTIKALLKEATGGADITCIHGIRALATIILYVAHQLVAISRIPFSNRTFLTEIANNPASSILRVSLVYTDAFLLLSGLLTAYNMARELKIRGEIRWFCRFIARFIRLSPALLAIVFWYAFVMEHVGSGPQWSSVITANAELCKHNAWTNLLYVQNFFPFEEMCATHTHQLALDMQLSLLAPILVFFLQYKPLVGILLIAFLVLLSATLRYIATTNNYLSLIIFHGISLKRLYKTANFTYALPLHRATPYVFGVGLGALLHYTGKNVKIHKVLVILGWSIATLLGSWSLFSPWRQARRDYVYNVEEAAHYAVIGPVLWAIALCWSIFACFTEHGGVVNGFLSNYWLVIFSRISYAMYLTQFAVFFYNVGTTRFSSEFQPHRAIDPLEVVIVIAASVVLTLLFDLPMQEVKSVIMESTDISTLEASKEEKTSVSEDTNFVELAEAAKATIEQANVFEDDEIASTGWDWQRDIARGPAVLERHETEEETVDVPILKKMNGRRMSFIDHETHDSEKVSGRDKVPAKVPARKSSRDTGGVNSQRYATDDSEEEATEFLRGQREHETAQRNRRSLSRTKDNKKLTSRESESEEERQRRRESDDDLRQFERSESRGRTSTKEADDYRSWEFVGKESPSVREQYETIPLQQTKAPLARSADVARRMLSFESEEESSNREGTQPKRVPSSETKTSDEEDWEHELRIRRKQFMEQLITQPRESLSEERSETGTEPLKRRSSAEGKIALLRDDPSGEDNMDSWTVSVGARIDLLGSSQEPSEPEDDGIYMRRREYREQGPPSREESLSEEESSQNTSRRQSYTSGSQKTSLEEEDDINNHNFVLTKGSKRESVQDLSKLSQEELTSAGWNVVKKEDDLSIKLSSTGLFKRESIVKSQASEEDPEYLLPERPKLVQQEREHPFKKAWQMQKSRSEEEGSSAYVIKDPKEQSSETKQTTKETSFKRERSGEQSEASSLSIESFADEDAAVIQRSRSTDTEDNRTSSKSGTDETDSVSTEYSKDTRDGDHRQSSKSETDEDSGKFNWPGEEEEEEEDEIYRTDCRRKSEEEDWDWEREET</sequence>
<name>A0A0J7KLE6_LASNI</name>
<feature type="transmembrane region" description="Helical" evidence="2">
    <location>
        <begin position="1062"/>
        <end position="1083"/>
    </location>
</feature>
<feature type="region of interest" description="Disordered" evidence="1">
    <location>
        <begin position="1257"/>
        <end position="1612"/>
    </location>
</feature>
<feature type="transmembrane region" description="Helical" evidence="2">
    <location>
        <begin position="931"/>
        <end position="956"/>
    </location>
</feature>
<dbReference type="PaxDb" id="67767-A0A0J7KLE6"/>
<feature type="compositionally biased region" description="Basic and acidic residues" evidence="1">
    <location>
        <begin position="1466"/>
        <end position="1496"/>
    </location>
</feature>
<feature type="transmembrane region" description="Helical" evidence="2">
    <location>
        <begin position="695"/>
        <end position="714"/>
    </location>
</feature>
<feature type="compositionally biased region" description="Basic and acidic residues" evidence="1">
    <location>
        <begin position="303"/>
        <end position="326"/>
    </location>
</feature>
<feature type="region of interest" description="Disordered" evidence="1">
    <location>
        <begin position="64"/>
        <end position="326"/>
    </location>
</feature>
<feature type="compositionally biased region" description="Basic and acidic residues" evidence="1">
    <location>
        <begin position="1649"/>
        <end position="1664"/>
    </location>
</feature>
<dbReference type="PANTHER" id="PTHR11161:SF4">
    <property type="entry name" value="DROP DEAD"/>
    <property type="match status" value="1"/>
</dbReference>
<dbReference type="InterPro" id="IPR052728">
    <property type="entry name" value="O2_lipid_transport_reg"/>
</dbReference>
<gene>
    <name evidence="4" type="ORF">RF55_9092</name>
</gene>
<feature type="compositionally biased region" description="Acidic residues" evidence="1">
    <location>
        <begin position="182"/>
        <end position="210"/>
    </location>
</feature>
<keyword evidence="2" id="KW-1133">Transmembrane helix</keyword>
<feature type="compositionally biased region" description="Basic and acidic residues" evidence="1">
    <location>
        <begin position="1798"/>
        <end position="1808"/>
    </location>
</feature>
<evidence type="ECO:0000313" key="5">
    <source>
        <dbReference type="Proteomes" id="UP000036403"/>
    </source>
</evidence>
<dbReference type="PANTHER" id="PTHR11161">
    <property type="entry name" value="O-ACYLTRANSFERASE"/>
    <property type="match status" value="1"/>
</dbReference>
<proteinExistence type="predicted"/>
<dbReference type="InterPro" id="IPR002656">
    <property type="entry name" value="Acyl_transf_3_dom"/>
</dbReference>
<feature type="compositionally biased region" description="Acidic residues" evidence="1">
    <location>
        <begin position="116"/>
        <end position="141"/>
    </location>
</feature>
<feature type="domain" description="Nose resistant-to-fluoxetine protein N-terminal" evidence="3">
    <location>
        <begin position="522"/>
        <end position="674"/>
    </location>
</feature>
<evidence type="ECO:0000256" key="2">
    <source>
        <dbReference type="SAM" id="Phobius"/>
    </source>
</evidence>
<evidence type="ECO:0000256" key="1">
    <source>
        <dbReference type="SAM" id="MobiDB-lite"/>
    </source>
</evidence>
<feature type="compositionally biased region" description="Basic and acidic residues" evidence="1">
    <location>
        <begin position="264"/>
        <end position="286"/>
    </location>
</feature>
<keyword evidence="5" id="KW-1185">Reference proteome</keyword>
<dbReference type="OrthoDB" id="8196286at2759"/>
<feature type="transmembrane region" description="Helical" evidence="2">
    <location>
        <begin position="1024"/>
        <end position="1042"/>
    </location>
</feature>
<feature type="compositionally biased region" description="Basic and acidic residues" evidence="1">
    <location>
        <begin position="1760"/>
        <end position="1782"/>
    </location>
</feature>
<feature type="compositionally biased region" description="Basic and acidic residues" evidence="1">
    <location>
        <begin position="1686"/>
        <end position="1711"/>
    </location>
</feature>
<comment type="caution">
    <text evidence="4">The sequence shown here is derived from an EMBL/GenBank/DDBJ whole genome shotgun (WGS) entry which is preliminary data.</text>
</comment>
<feature type="compositionally biased region" description="Acidic residues" evidence="1">
    <location>
        <begin position="148"/>
        <end position="167"/>
    </location>
</feature>
<dbReference type="Pfam" id="PF01757">
    <property type="entry name" value="Acyl_transf_3"/>
    <property type="match status" value="1"/>
</dbReference>
<dbReference type="InterPro" id="IPR006621">
    <property type="entry name" value="Nose-resist-to-fluoxetine_N"/>
</dbReference>
<feature type="compositionally biased region" description="Basic and acidic residues" evidence="1">
    <location>
        <begin position="1324"/>
        <end position="1374"/>
    </location>
</feature>
<dbReference type="EMBL" id="LBMM01005933">
    <property type="protein sequence ID" value="KMQ91087.1"/>
    <property type="molecule type" value="Genomic_DNA"/>
</dbReference>
<evidence type="ECO:0000259" key="3">
    <source>
        <dbReference type="SMART" id="SM00703"/>
    </source>
</evidence>
<feature type="compositionally biased region" description="Basic and acidic residues" evidence="1">
    <location>
        <begin position="474"/>
        <end position="493"/>
    </location>
</feature>
<feature type="compositionally biased region" description="Acidic residues" evidence="1">
    <location>
        <begin position="1809"/>
        <end position="1819"/>
    </location>
</feature>
<organism evidence="4 5">
    <name type="scientific">Lasius niger</name>
    <name type="common">Black garden ant</name>
    <dbReference type="NCBI Taxonomy" id="67767"/>
    <lineage>
        <taxon>Eukaryota</taxon>
        <taxon>Metazoa</taxon>
        <taxon>Ecdysozoa</taxon>
        <taxon>Arthropoda</taxon>
        <taxon>Hexapoda</taxon>
        <taxon>Insecta</taxon>
        <taxon>Pterygota</taxon>
        <taxon>Neoptera</taxon>
        <taxon>Endopterygota</taxon>
        <taxon>Hymenoptera</taxon>
        <taxon>Apocrita</taxon>
        <taxon>Aculeata</taxon>
        <taxon>Formicoidea</taxon>
        <taxon>Formicidae</taxon>
        <taxon>Formicinae</taxon>
        <taxon>Lasius</taxon>
        <taxon>Lasius</taxon>
    </lineage>
</organism>
<feature type="region of interest" description="Disordered" evidence="1">
    <location>
        <begin position="1633"/>
        <end position="1819"/>
    </location>
</feature>
<evidence type="ECO:0000313" key="4">
    <source>
        <dbReference type="EMBL" id="KMQ91087.1"/>
    </source>
</evidence>
<feature type="transmembrane region" description="Helical" evidence="2">
    <location>
        <begin position="777"/>
        <end position="797"/>
    </location>
</feature>
<feature type="compositionally biased region" description="Basic and acidic residues" evidence="1">
    <location>
        <begin position="1307"/>
        <end position="1316"/>
    </location>
</feature>
<feature type="compositionally biased region" description="Acidic residues" evidence="1">
    <location>
        <begin position="244"/>
        <end position="263"/>
    </location>
</feature>
<feature type="compositionally biased region" description="Basic and acidic residues" evidence="1">
    <location>
        <begin position="1530"/>
        <end position="1548"/>
    </location>
</feature>
<feature type="compositionally biased region" description="Polar residues" evidence="1">
    <location>
        <begin position="1596"/>
        <end position="1610"/>
    </location>
</feature>
<feature type="transmembrane region" description="Helical" evidence="2">
    <location>
        <begin position="817"/>
        <end position="837"/>
    </location>
</feature>
<dbReference type="SMART" id="SM00703">
    <property type="entry name" value="NRF"/>
    <property type="match status" value="1"/>
</dbReference>
<feature type="transmembrane region" description="Helical" evidence="2">
    <location>
        <begin position="1095"/>
        <end position="1118"/>
    </location>
</feature>
<feature type="region of interest" description="Disordered" evidence="1">
    <location>
        <begin position="346"/>
        <end position="493"/>
    </location>
</feature>
<feature type="compositionally biased region" description="Polar residues" evidence="1">
    <location>
        <begin position="1556"/>
        <end position="1571"/>
    </location>
</feature>
<feature type="compositionally biased region" description="Basic and acidic residues" evidence="1">
    <location>
        <begin position="1257"/>
        <end position="1273"/>
    </location>
</feature>
<dbReference type="GO" id="GO:0016747">
    <property type="term" value="F:acyltransferase activity, transferring groups other than amino-acyl groups"/>
    <property type="evidence" value="ECO:0007669"/>
    <property type="project" value="InterPro"/>
</dbReference>
<feature type="compositionally biased region" description="Basic and acidic residues" evidence="1">
    <location>
        <begin position="431"/>
        <end position="442"/>
    </location>
</feature>
<feature type="compositionally biased region" description="Basic and acidic residues" evidence="1">
    <location>
        <begin position="1735"/>
        <end position="1744"/>
    </location>
</feature>
<feature type="compositionally biased region" description="Acidic residues" evidence="1">
    <location>
        <begin position="1788"/>
        <end position="1797"/>
    </location>
</feature>